<keyword evidence="4" id="KW-0808">Transferase</keyword>
<comment type="subcellular location">
    <subcellularLocation>
        <location evidence="1">Golgi apparatus membrane</location>
        <topology evidence="1">Single-pass type II membrane protein</topology>
    </subcellularLocation>
</comment>
<evidence type="ECO:0000313" key="11">
    <source>
        <dbReference type="Ensembl" id="ENSDCDP00010001260.1"/>
    </source>
</evidence>
<reference evidence="11 12" key="1">
    <citation type="submission" date="2020-06" db="EMBL/GenBank/DDBJ databases">
        <authorList>
            <consortium name="Wellcome Sanger Institute Data Sharing"/>
        </authorList>
    </citation>
    <scope>NUCLEOTIDE SEQUENCE [LARGE SCALE GENOMIC DNA]</scope>
</reference>
<accession>A0AAY4A055</accession>
<dbReference type="InterPro" id="IPR051142">
    <property type="entry name" value="Glycosyltransferase_29"/>
</dbReference>
<dbReference type="Proteomes" id="UP000694580">
    <property type="component" value="Chromosome 2"/>
</dbReference>
<evidence type="ECO:0000256" key="6">
    <source>
        <dbReference type="ARBA" id="ARBA00022968"/>
    </source>
</evidence>
<reference evidence="11" key="2">
    <citation type="submission" date="2025-08" db="UniProtKB">
        <authorList>
            <consortium name="Ensembl"/>
        </authorList>
    </citation>
    <scope>IDENTIFICATION</scope>
</reference>
<keyword evidence="6" id="KW-0735">Signal-anchor</keyword>
<dbReference type="AlphaFoldDB" id="A0AAY4A055"/>
<organism evidence="11 12">
    <name type="scientific">Denticeps clupeoides</name>
    <name type="common">denticle herring</name>
    <dbReference type="NCBI Taxonomy" id="299321"/>
    <lineage>
        <taxon>Eukaryota</taxon>
        <taxon>Metazoa</taxon>
        <taxon>Chordata</taxon>
        <taxon>Craniata</taxon>
        <taxon>Vertebrata</taxon>
        <taxon>Euteleostomi</taxon>
        <taxon>Actinopterygii</taxon>
        <taxon>Neopterygii</taxon>
        <taxon>Teleostei</taxon>
        <taxon>Clupei</taxon>
        <taxon>Clupeiformes</taxon>
        <taxon>Denticipitoidei</taxon>
        <taxon>Denticipitidae</taxon>
        <taxon>Denticeps</taxon>
    </lineage>
</organism>
<evidence type="ECO:0000256" key="7">
    <source>
        <dbReference type="ARBA" id="ARBA00022989"/>
    </source>
</evidence>
<keyword evidence="7" id="KW-1133">Transmembrane helix</keyword>
<reference evidence="11" key="3">
    <citation type="submission" date="2025-09" db="UniProtKB">
        <authorList>
            <consortium name="Ensembl"/>
        </authorList>
    </citation>
    <scope>IDENTIFICATION</scope>
</reference>
<dbReference type="GO" id="GO:0047291">
    <property type="term" value="F:lactosylceramide alpha-2,3-sialyltransferase activity"/>
    <property type="evidence" value="ECO:0007669"/>
    <property type="project" value="TreeGrafter"/>
</dbReference>
<name>A0AAY4A055_9TELE</name>
<keyword evidence="9" id="KW-0472">Membrane</keyword>
<dbReference type="Ensembl" id="ENSDCDT00010001319.1">
    <property type="protein sequence ID" value="ENSDCDP00010001260.1"/>
    <property type="gene ID" value="ENSDCDG00010000663.1"/>
</dbReference>
<evidence type="ECO:0000256" key="2">
    <source>
        <dbReference type="ARBA" id="ARBA00006003"/>
    </source>
</evidence>
<dbReference type="InterPro" id="IPR038578">
    <property type="entry name" value="GT29-like_sf"/>
</dbReference>
<comment type="similarity">
    <text evidence="2">Belongs to the glycosyltransferase 29 family.</text>
</comment>
<dbReference type="InterPro" id="IPR001675">
    <property type="entry name" value="Glyco_trans_29"/>
</dbReference>
<sequence length="149" mass="16131">MNHSESLLVQSCHGGWSQQQLQASTIGPQGGKGLALPLGHEGAEETLRKTFSALRNYDLPAGLQTLRCRECVVVGNGGILQGSRLGAYIDQYDIIIRMNNAPVTTIRLLYGTGVPEHGCGGSGLSNTPEHIIIVVSWMFWVLQQALFSR</sequence>
<protein>
    <submittedName>
        <fullName evidence="11">Uncharacterized protein</fullName>
    </submittedName>
</protein>
<evidence type="ECO:0000256" key="4">
    <source>
        <dbReference type="ARBA" id="ARBA00022679"/>
    </source>
</evidence>
<proteinExistence type="inferred from homology"/>
<keyword evidence="3" id="KW-0328">Glycosyltransferase</keyword>
<evidence type="ECO:0000256" key="10">
    <source>
        <dbReference type="ARBA" id="ARBA00023180"/>
    </source>
</evidence>
<dbReference type="Pfam" id="PF00777">
    <property type="entry name" value="Glyco_transf_29"/>
    <property type="match status" value="1"/>
</dbReference>
<evidence type="ECO:0000256" key="9">
    <source>
        <dbReference type="ARBA" id="ARBA00023136"/>
    </source>
</evidence>
<evidence type="ECO:0000256" key="1">
    <source>
        <dbReference type="ARBA" id="ARBA00004323"/>
    </source>
</evidence>
<keyword evidence="10" id="KW-0325">Glycoprotein</keyword>
<evidence type="ECO:0000256" key="3">
    <source>
        <dbReference type="ARBA" id="ARBA00022676"/>
    </source>
</evidence>
<keyword evidence="5" id="KW-0812">Transmembrane</keyword>
<evidence type="ECO:0000313" key="12">
    <source>
        <dbReference type="Proteomes" id="UP000694580"/>
    </source>
</evidence>
<dbReference type="GO" id="GO:0000139">
    <property type="term" value="C:Golgi membrane"/>
    <property type="evidence" value="ECO:0007669"/>
    <property type="project" value="UniProtKB-SubCell"/>
</dbReference>
<dbReference type="PANTHER" id="PTHR13713:SF94">
    <property type="entry name" value="ST3 BETA-GALACTOSIDE ALPHA-2,3-SIALYLTRANSFERASE 5, LIKE"/>
    <property type="match status" value="1"/>
</dbReference>
<dbReference type="GeneTree" id="ENSGT00940000165889"/>
<evidence type="ECO:0000256" key="8">
    <source>
        <dbReference type="ARBA" id="ARBA00023034"/>
    </source>
</evidence>
<evidence type="ECO:0000256" key="5">
    <source>
        <dbReference type="ARBA" id="ARBA00022692"/>
    </source>
</evidence>
<keyword evidence="12" id="KW-1185">Reference proteome</keyword>
<dbReference type="PANTHER" id="PTHR13713">
    <property type="entry name" value="SIALYLTRANSFERASE"/>
    <property type="match status" value="1"/>
</dbReference>
<dbReference type="Gene3D" id="3.90.1480.20">
    <property type="entry name" value="Glycosyl transferase family 29"/>
    <property type="match status" value="1"/>
</dbReference>
<keyword evidence="8" id="KW-0333">Golgi apparatus</keyword>